<gene>
    <name evidence="1" type="ORF">AA23TX_04274</name>
</gene>
<proteinExistence type="predicted"/>
<reference evidence="1 2" key="1">
    <citation type="submission" date="2019-09" db="EMBL/GenBank/DDBJ databases">
        <authorList>
            <person name="Leyn A S."/>
        </authorList>
    </citation>
    <scope>NUCLEOTIDE SEQUENCE [LARGE SCALE GENOMIC DNA]</scope>
    <source>
        <strain evidence="1">AA231_1</strain>
    </source>
</reference>
<name>A0A6I8LQY0_9PSEU</name>
<sequence length="46" mass="4925">MRPVAKLAVGPEDFPFRDHVHGHVDEELAARVAADPGGLPWHAPAS</sequence>
<dbReference type="Proteomes" id="UP000399805">
    <property type="component" value="Unassembled WGS sequence"/>
</dbReference>
<accession>A0A6I8LQY0</accession>
<evidence type="ECO:0000313" key="1">
    <source>
        <dbReference type="EMBL" id="VVJ19253.1"/>
    </source>
</evidence>
<dbReference type="EMBL" id="CABVGP010000001">
    <property type="protein sequence ID" value="VVJ19253.1"/>
    <property type="molecule type" value="Genomic_DNA"/>
</dbReference>
<keyword evidence="2" id="KW-1185">Reference proteome</keyword>
<organism evidence="1 2">
    <name type="scientific">Amycolatopsis camponoti</name>
    <dbReference type="NCBI Taxonomy" id="2606593"/>
    <lineage>
        <taxon>Bacteria</taxon>
        <taxon>Bacillati</taxon>
        <taxon>Actinomycetota</taxon>
        <taxon>Actinomycetes</taxon>
        <taxon>Pseudonocardiales</taxon>
        <taxon>Pseudonocardiaceae</taxon>
        <taxon>Amycolatopsis</taxon>
    </lineage>
</organism>
<protein>
    <submittedName>
        <fullName evidence="1">Uncharacterized protein</fullName>
    </submittedName>
</protein>
<dbReference type="AlphaFoldDB" id="A0A6I8LQY0"/>
<evidence type="ECO:0000313" key="2">
    <source>
        <dbReference type="Proteomes" id="UP000399805"/>
    </source>
</evidence>